<reference evidence="2" key="1">
    <citation type="submission" date="2025-08" db="UniProtKB">
        <authorList>
            <consortium name="RefSeq"/>
        </authorList>
    </citation>
    <scope>IDENTIFICATION</scope>
    <source>
        <tissue evidence="2">Etiolated seedlings</tissue>
    </source>
</reference>
<sequence>MGKLNYFLGLHIKQLKHGIFTNQAKYCKELLKRFEMEKCKEIVTPMGSRTYVDKDESGCKTEHKSTSDTCHILGNALVSWSYKKQACVVRSTAEAEDIAAGSCSAHILLLKQQLYDYGLDLGCVPLRCDNTSNIEVTFMDTHNQLADIFTKPLPKDSFYKIRRELDILNENDL</sequence>
<organism evidence="1 2">
    <name type="scientific">Cicer arietinum</name>
    <name type="common">Chickpea</name>
    <name type="synonym">Garbanzo</name>
    <dbReference type="NCBI Taxonomy" id="3827"/>
    <lineage>
        <taxon>Eukaryota</taxon>
        <taxon>Viridiplantae</taxon>
        <taxon>Streptophyta</taxon>
        <taxon>Embryophyta</taxon>
        <taxon>Tracheophyta</taxon>
        <taxon>Spermatophyta</taxon>
        <taxon>Magnoliopsida</taxon>
        <taxon>eudicotyledons</taxon>
        <taxon>Gunneridae</taxon>
        <taxon>Pentapetalae</taxon>
        <taxon>rosids</taxon>
        <taxon>fabids</taxon>
        <taxon>Fabales</taxon>
        <taxon>Fabaceae</taxon>
        <taxon>Papilionoideae</taxon>
        <taxon>50 kb inversion clade</taxon>
        <taxon>NPAAA clade</taxon>
        <taxon>Hologalegina</taxon>
        <taxon>IRL clade</taxon>
        <taxon>Cicereae</taxon>
        <taxon>Cicer</taxon>
    </lineage>
</organism>
<dbReference type="PANTHER" id="PTHR11439:SF442">
    <property type="entry name" value="CYSTEINE-RICH RLK (RECEPTOR-LIKE PROTEIN KINASE) 8"/>
    <property type="match status" value="1"/>
</dbReference>
<keyword evidence="1" id="KW-1185">Reference proteome</keyword>
<dbReference type="OrthoDB" id="1419235at2759"/>
<protein>
    <submittedName>
        <fullName evidence="2">Uncharacterized protein LOC105851389</fullName>
    </submittedName>
</protein>
<dbReference type="RefSeq" id="XP_012567628.1">
    <property type="nucleotide sequence ID" value="XM_012712174.1"/>
</dbReference>
<dbReference type="STRING" id="3827.A0A1S3DWN4"/>
<gene>
    <name evidence="2" type="primary">LOC105851389</name>
</gene>
<proteinExistence type="predicted"/>
<dbReference type="AlphaFoldDB" id="A0A1S3DWN4"/>
<name>A0A1S3DWN4_CICAR</name>
<dbReference type="PANTHER" id="PTHR11439">
    <property type="entry name" value="GAG-POL-RELATED RETROTRANSPOSON"/>
    <property type="match status" value="1"/>
</dbReference>
<evidence type="ECO:0000313" key="1">
    <source>
        <dbReference type="Proteomes" id="UP000087171"/>
    </source>
</evidence>
<dbReference type="Proteomes" id="UP000087171">
    <property type="component" value="Unplaced"/>
</dbReference>
<accession>A0A1S3DWN4</accession>
<evidence type="ECO:0000313" key="2">
    <source>
        <dbReference type="RefSeq" id="XP_012567628.1"/>
    </source>
</evidence>
<dbReference type="CDD" id="cd09272">
    <property type="entry name" value="RNase_HI_RT_Ty1"/>
    <property type="match status" value="1"/>
</dbReference>